<dbReference type="Pfam" id="PF19328">
    <property type="entry name" value="DAP_DH_C"/>
    <property type="match status" value="1"/>
</dbReference>
<proteinExistence type="predicted"/>
<dbReference type="InterPro" id="IPR036291">
    <property type="entry name" value="NAD(P)-bd_dom_sf"/>
</dbReference>
<reference evidence="3" key="1">
    <citation type="journal article" date="2019" name="Int. J. Syst. Evol. Microbiol.">
        <title>The Global Catalogue of Microorganisms (GCM) 10K type strain sequencing project: providing services to taxonomists for standard genome sequencing and annotation.</title>
        <authorList>
            <consortium name="The Broad Institute Genomics Platform"/>
            <consortium name="The Broad Institute Genome Sequencing Center for Infectious Disease"/>
            <person name="Wu L."/>
            <person name="Ma J."/>
        </authorList>
    </citation>
    <scope>NUCLEOTIDE SEQUENCE [LARGE SCALE GENOMIC DNA]</scope>
    <source>
        <strain evidence="3">JCM 16703</strain>
    </source>
</reference>
<name>A0ABP7XJK7_9ACTN</name>
<dbReference type="SUPFAM" id="SSF51735">
    <property type="entry name" value="NAD(P)-binding Rossmann-fold domains"/>
    <property type="match status" value="1"/>
</dbReference>
<dbReference type="Gene3D" id="3.40.50.720">
    <property type="entry name" value="NAD(P)-binding Rossmann-like Domain"/>
    <property type="match status" value="1"/>
</dbReference>
<accession>A0ABP7XJK7</accession>
<evidence type="ECO:0000313" key="3">
    <source>
        <dbReference type="Proteomes" id="UP001501495"/>
    </source>
</evidence>
<sequence>MQDENTFSSRTAPPVPVAVWGAGNMGRAAIRGVLAHPGLRLTAVLTHDAGKVGRDAAELAGLTAPSGVTARPVDDVPSVLAGLRDGAVAYMASGDLRGEDALADVCGALAAGVDVVTPSLYELYDPRGAAPAVVRPAQEAARAGGSSLLVSGIDPGWANDVLPVLASGLTGRIREVRCQEIFDYFDYSDYDAEHTVRALVGMGGPMDVVPPMVAPGIPTMVWGGQVRLLARALGLELEAIRERVERCPLDADATTRLGFFARGTQGALRFEVQGIVAGRPVVVIEHITRIVPTCALAWPLPPDGADGAHRVILDGDPRLELTIEASTEEGRAAGGNATAAWRLLDAVPWLKAAPPGLYDALDVPLRPAVGRFDLSPAIPSEEPA</sequence>
<dbReference type="InterPro" id="IPR045760">
    <property type="entry name" value="DAP_DH_C"/>
</dbReference>
<dbReference type="EMBL" id="BAAAZH010000013">
    <property type="protein sequence ID" value="GAA4118709.1"/>
    <property type="molecule type" value="Genomic_DNA"/>
</dbReference>
<feature type="domain" description="2,4-diaminopentanoate dehydrogenase C-terminal" evidence="1">
    <location>
        <begin position="226"/>
        <end position="368"/>
    </location>
</feature>
<comment type="caution">
    <text evidence="2">The sequence shown here is derived from an EMBL/GenBank/DDBJ whole genome shotgun (WGS) entry which is preliminary data.</text>
</comment>
<organism evidence="2 3">
    <name type="scientific">Nocardioides fonticola</name>
    <dbReference type="NCBI Taxonomy" id="450363"/>
    <lineage>
        <taxon>Bacteria</taxon>
        <taxon>Bacillati</taxon>
        <taxon>Actinomycetota</taxon>
        <taxon>Actinomycetes</taxon>
        <taxon>Propionibacteriales</taxon>
        <taxon>Nocardioidaceae</taxon>
        <taxon>Nocardioides</taxon>
    </lineage>
</organism>
<evidence type="ECO:0000313" key="2">
    <source>
        <dbReference type="EMBL" id="GAA4118709.1"/>
    </source>
</evidence>
<dbReference type="Proteomes" id="UP001501495">
    <property type="component" value="Unassembled WGS sequence"/>
</dbReference>
<gene>
    <name evidence="2" type="ORF">GCM10022215_20560</name>
</gene>
<protein>
    <submittedName>
        <fullName evidence="2">Dihydrodipicolinate reductase</fullName>
    </submittedName>
</protein>
<keyword evidence="3" id="KW-1185">Reference proteome</keyword>
<dbReference type="CDD" id="cd24146">
    <property type="entry name" value="nat-AmDH_N_like"/>
    <property type="match status" value="1"/>
</dbReference>
<evidence type="ECO:0000259" key="1">
    <source>
        <dbReference type="Pfam" id="PF19328"/>
    </source>
</evidence>